<dbReference type="InterPro" id="IPR036162">
    <property type="entry name" value="Resolvase-like_N_sf"/>
</dbReference>
<evidence type="ECO:0000313" key="9">
    <source>
        <dbReference type="EMBL" id="TCJ04884.1"/>
    </source>
</evidence>
<dbReference type="PROSITE" id="PS51737">
    <property type="entry name" value="RECOMBINASE_DNA_BIND"/>
    <property type="match status" value="1"/>
</dbReference>
<dbReference type="AlphaFoldDB" id="A0A4V2NUK8"/>
<organism evidence="9 10">
    <name type="scientific">Cytobacillus praedii</name>
    <dbReference type="NCBI Taxonomy" id="1742358"/>
    <lineage>
        <taxon>Bacteria</taxon>
        <taxon>Bacillati</taxon>
        <taxon>Bacillota</taxon>
        <taxon>Bacilli</taxon>
        <taxon>Bacillales</taxon>
        <taxon>Bacillaceae</taxon>
        <taxon>Cytobacillus</taxon>
    </lineage>
</organism>
<dbReference type="GO" id="GO:0003677">
    <property type="term" value="F:DNA binding"/>
    <property type="evidence" value="ECO:0007669"/>
    <property type="project" value="UniProtKB-KW"/>
</dbReference>
<keyword evidence="2" id="KW-0238">DNA-binding</keyword>
<evidence type="ECO:0000256" key="4">
    <source>
        <dbReference type="PIRSR" id="PIRSR606118-50"/>
    </source>
</evidence>
<reference evidence="9 10" key="1">
    <citation type="submission" date="2019-03" db="EMBL/GenBank/DDBJ databases">
        <authorList>
            <person name="Jensen L."/>
            <person name="Storgaard J."/>
            <person name="Sulaj E."/>
            <person name="Schramm A."/>
            <person name="Marshall I.P.G."/>
        </authorList>
    </citation>
    <scope>NUCLEOTIDE SEQUENCE [LARGE SCALE GENOMIC DNA]</scope>
    <source>
        <strain evidence="9 10">2017H2G3</strain>
    </source>
</reference>
<dbReference type="Gene3D" id="3.90.1750.20">
    <property type="entry name" value="Putative Large Serine Recombinase, Chain B, Domain 2"/>
    <property type="match status" value="1"/>
</dbReference>
<dbReference type="InterPro" id="IPR006118">
    <property type="entry name" value="Recombinase_CS"/>
</dbReference>
<keyword evidence="10" id="KW-1185">Reference proteome</keyword>
<gene>
    <name evidence="9" type="ORF">E0Y62_06595</name>
</gene>
<dbReference type="Pfam" id="PF13408">
    <property type="entry name" value="Zn_ribbon_recom"/>
    <property type="match status" value="1"/>
</dbReference>
<dbReference type="OrthoDB" id="9811097at2"/>
<dbReference type="InterPro" id="IPR050639">
    <property type="entry name" value="SSR_resolvase"/>
</dbReference>
<dbReference type="SUPFAM" id="SSF53041">
    <property type="entry name" value="Resolvase-like"/>
    <property type="match status" value="1"/>
</dbReference>
<dbReference type="PANTHER" id="PTHR30461:SF23">
    <property type="entry name" value="DNA RECOMBINASE-RELATED"/>
    <property type="match status" value="1"/>
</dbReference>
<proteinExistence type="predicted"/>
<dbReference type="InterPro" id="IPR038109">
    <property type="entry name" value="DNA_bind_recomb_sf"/>
</dbReference>
<evidence type="ECO:0000313" key="10">
    <source>
        <dbReference type="Proteomes" id="UP000293846"/>
    </source>
</evidence>
<evidence type="ECO:0000256" key="2">
    <source>
        <dbReference type="ARBA" id="ARBA00023125"/>
    </source>
</evidence>
<keyword evidence="6" id="KW-0175">Coiled coil</keyword>
<comment type="caution">
    <text evidence="9">The sequence shown here is derived from an EMBL/GenBank/DDBJ whole genome shotgun (WGS) entry which is preliminary data.</text>
</comment>
<dbReference type="SMART" id="SM00857">
    <property type="entry name" value="Resolvase"/>
    <property type="match status" value="1"/>
</dbReference>
<dbReference type="GO" id="GO:0000150">
    <property type="term" value="F:DNA strand exchange activity"/>
    <property type="evidence" value="ECO:0007669"/>
    <property type="project" value="InterPro"/>
</dbReference>
<evidence type="ECO:0000256" key="6">
    <source>
        <dbReference type="SAM" id="Coils"/>
    </source>
</evidence>
<dbReference type="InterPro" id="IPR011109">
    <property type="entry name" value="DNA_bind_recombinase_dom"/>
</dbReference>
<dbReference type="InterPro" id="IPR006119">
    <property type="entry name" value="Resolv_N"/>
</dbReference>
<dbReference type="PANTHER" id="PTHR30461">
    <property type="entry name" value="DNA-INVERTASE FROM LAMBDOID PROPHAGE"/>
    <property type="match status" value="1"/>
</dbReference>
<dbReference type="GO" id="GO:0015074">
    <property type="term" value="P:DNA integration"/>
    <property type="evidence" value="ECO:0007669"/>
    <property type="project" value="UniProtKB-KW"/>
</dbReference>
<evidence type="ECO:0000256" key="1">
    <source>
        <dbReference type="ARBA" id="ARBA00022908"/>
    </source>
</evidence>
<name>A0A4V2NUK8_9BACI</name>
<evidence type="ECO:0000259" key="8">
    <source>
        <dbReference type="PROSITE" id="PS51737"/>
    </source>
</evidence>
<dbReference type="Gene3D" id="3.40.50.1390">
    <property type="entry name" value="Resolvase, N-terminal catalytic domain"/>
    <property type="match status" value="1"/>
</dbReference>
<accession>A0A4V2NUK8</accession>
<feature type="active site" description="O-(5'-phospho-DNA)-serine intermediate" evidence="4 5">
    <location>
        <position position="38"/>
    </location>
</feature>
<dbReference type="Proteomes" id="UP000293846">
    <property type="component" value="Unassembled WGS sequence"/>
</dbReference>
<evidence type="ECO:0000259" key="7">
    <source>
        <dbReference type="PROSITE" id="PS51736"/>
    </source>
</evidence>
<sequence>MGGRRSTLFYKEEFELSSRINKEERNRIKKVAIYIRVSTEEQVKEGYSISAQKQKLKAFCIAQDWDVAGMYVDEGISAKDMNRPDLQKMIKDIESSKIDCVLVYRLDRLTRSVLDLYKMLEIFEKHDCKFKSATEVYDTTTAMGRMFITIVAALAQWERENTGERISMGLAEKARQGKYPLTFRPFGYDLDLSKGLLSINSKEAKVVRMIVDLYFKGYGANKICKYLNERNIPTRDGNKWNDKPLMQLLKNPLYYGAIRWLDFVVENTHEGIITKEEFDAVQNLIVNRRTTEPRRVSSEYIFSGKLKCKSCGHPMVGFKSAKTYAATGKQHAYKNYRCLRKKNGECKGYRNISERKLEQAFVDFLGRQDFEEIINQTAASAETMISNESSPNTIDVSVLEKEIEKLEKRKKKWQYAWSDDAMSYEDFKKRTAEADSEINSLKSQLTEVDLTKEELGFDKSMVIEALTSIRRNWSQLEVMEKKSLVNSIIDVLHYEYVGSKLLVKGMDFY</sequence>
<dbReference type="Pfam" id="PF00239">
    <property type="entry name" value="Resolvase"/>
    <property type="match status" value="1"/>
</dbReference>
<protein>
    <submittedName>
        <fullName evidence="9">Recombinase family protein</fullName>
    </submittedName>
</protein>
<keyword evidence="3" id="KW-0233">DNA recombination</keyword>
<evidence type="ECO:0000256" key="5">
    <source>
        <dbReference type="PROSITE-ProRule" id="PRU10137"/>
    </source>
</evidence>
<dbReference type="Pfam" id="PF07508">
    <property type="entry name" value="Recombinase"/>
    <property type="match status" value="1"/>
</dbReference>
<evidence type="ECO:0000256" key="3">
    <source>
        <dbReference type="ARBA" id="ARBA00023172"/>
    </source>
</evidence>
<dbReference type="PROSITE" id="PS00397">
    <property type="entry name" value="RECOMBINASES_1"/>
    <property type="match status" value="1"/>
</dbReference>
<dbReference type="PROSITE" id="PS51736">
    <property type="entry name" value="RECOMBINASES_3"/>
    <property type="match status" value="1"/>
</dbReference>
<feature type="domain" description="Resolvase/invertase-type recombinase catalytic" evidence="7">
    <location>
        <begin position="30"/>
        <end position="177"/>
    </location>
</feature>
<dbReference type="CDD" id="cd00338">
    <property type="entry name" value="Ser_Recombinase"/>
    <property type="match status" value="1"/>
</dbReference>
<feature type="coiled-coil region" evidence="6">
    <location>
        <begin position="396"/>
        <end position="444"/>
    </location>
</feature>
<dbReference type="InterPro" id="IPR025827">
    <property type="entry name" value="Zn_ribbon_recom_dom"/>
</dbReference>
<dbReference type="EMBL" id="SJTH01000006">
    <property type="protein sequence ID" value="TCJ04884.1"/>
    <property type="molecule type" value="Genomic_DNA"/>
</dbReference>
<feature type="domain" description="Recombinase" evidence="8">
    <location>
        <begin position="185"/>
        <end position="291"/>
    </location>
</feature>
<keyword evidence="1" id="KW-0229">DNA integration</keyword>